<gene>
    <name evidence="2" type="ORF">AVDCRST_MAG03-430</name>
</gene>
<feature type="region of interest" description="Disordered" evidence="1">
    <location>
        <begin position="1"/>
        <end position="131"/>
    </location>
</feature>
<protein>
    <submittedName>
        <fullName evidence="2">Linoleoyl-CoA desaturase</fullName>
        <ecNumber evidence="2">1.14.19.3</ecNumber>
    </submittedName>
</protein>
<proteinExistence type="predicted"/>
<sequence length="131" mass="13886">LSATVASLAVRRRPPRSVRPVHGLGLRAQPQGHAHPGEGQRDGLFAPAGAYQPQRPRPPGHRLLVRGPQLPDRAPPVPEAPPEQAQGGAADHQGLLPGPRDPLPRDERAPVLPRDTGAPARGRRPPPQDAV</sequence>
<dbReference type="GO" id="GO:0016213">
    <property type="term" value="F:acyl-CoA 6-desaturase activity"/>
    <property type="evidence" value="ECO:0007669"/>
    <property type="project" value="UniProtKB-EC"/>
</dbReference>
<feature type="non-terminal residue" evidence="2">
    <location>
        <position position="1"/>
    </location>
</feature>
<dbReference type="AlphaFoldDB" id="A0A6J4NI95"/>
<reference evidence="2" key="1">
    <citation type="submission" date="2020-02" db="EMBL/GenBank/DDBJ databases">
        <authorList>
            <person name="Meier V. D."/>
        </authorList>
    </citation>
    <scope>NUCLEOTIDE SEQUENCE</scope>
    <source>
        <strain evidence="2">AVDCRST_MAG03</strain>
    </source>
</reference>
<keyword evidence="2" id="KW-0560">Oxidoreductase</keyword>
<feature type="non-terminal residue" evidence="2">
    <location>
        <position position="131"/>
    </location>
</feature>
<dbReference type="EMBL" id="CADCUT010000026">
    <property type="protein sequence ID" value="CAA9388537.1"/>
    <property type="molecule type" value="Genomic_DNA"/>
</dbReference>
<organism evidence="2">
    <name type="scientific">uncultured Rubrobacteraceae bacterium</name>
    <dbReference type="NCBI Taxonomy" id="349277"/>
    <lineage>
        <taxon>Bacteria</taxon>
        <taxon>Bacillati</taxon>
        <taxon>Actinomycetota</taxon>
        <taxon>Rubrobacteria</taxon>
        <taxon>Rubrobacterales</taxon>
        <taxon>Rubrobacteraceae</taxon>
        <taxon>environmental samples</taxon>
    </lineage>
</organism>
<evidence type="ECO:0000256" key="1">
    <source>
        <dbReference type="SAM" id="MobiDB-lite"/>
    </source>
</evidence>
<evidence type="ECO:0000313" key="2">
    <source>
        <dbReference type="EMBL" id="CAA9388537.1"/>
    </source>
</evidence>
<accession>A0A6J4NI95</accession>
<name>A0A6J4NI95_9ACTN</name>
<dbReference type="EC" id="1.14.19.3" evidence="2"/>